<accession>A0A3N0W706</accession>
<organism evidence="2 3">
    <name type="scientific">Chryseobacterium daecheongense</name>
    <dbReference type="NCBI Taxonomy" id="192389"/>
    <lineage>
        <taxon>Bacteria</taxon>
        <taxon>Pseudomonadati</taxon>
        <taxon>Bacteroidota</taxon>
        <taxon>Flavobacteriia</taxon>
        <taxon>Flavobacteriales</taxon>
        <taxon>Weeksellaceae</taxon>
        <taxon>Chryseobacterium group</taxon>
        <taxon>Chryseobacterium</taxon>
    </lineage>
</organism>
<gene>
    <name evidence="2" type="ORF">EGI05_08170</name>
</gene>
<evidence type="ECO:0000256" key="1">
    <source>
        <dbReference type="SAM" id="SignalP"/>
    </source>
</evidence>
<evidence type="ECO:0000313" key="2">
    <source>
        <dbReference type="EMBL" id="ROI00834.1"/>
    </source>
</evidence>
<proteinExistence type="predicted"/>
<feature type="signal peptide" evidence="1">
    <location>
        <begin position="1"/>
        <end position="30"/>
    </location>
</feature>
<dbReference type="EMBL" id="RJTX01000001">
    <property type="protein sequence ID" value="ROI00834.1"/>
    <property type="molecule type" value="Genomic_DNA"/>
</dbReference>
<evidence type="ECO:0000313" key="3">
    <source>
        <dbReference type="Proteomes" id="UP000269375"/>
    </source>
</evidence>
<dbReference type="Proteomes" id="UP000269375">
    <property type="component" value="Unassembled WGS sequence"/>
</dbReference>
<protein>
    <submittedName>
        <fullName evidence="2">Uncharacterized protein</fullName>
    </submittedName>
</protein>
<feature type="chain" id="PRO_5018035521" evidence="1">
    <location>
        <begin position="31"/>
        <end position="231"/>
    </location>
</feature>
<dbReference type="AlphaFoldDB" id="A0A3N0W706"/>
<name>A0A3N0W706_9FLAO</name>
<sequence>MGYYINFNPKQKTIMRKIIIISLFSVCLHAQVGINTTSPSRTIDVNGTLRVRTQTDQSSNVSYDNVLISDANGNVDYVKKNHLNQQMVQLFNLTTLPSVNAGGTGTPTPVSISNQSITLTKPAFVVINFSVPVTLASAPSDGRLKILRTHLNVDGTNVVRSTNTYTNNTASGTNITGIFYNTGSYITLLGAGTHSIELLGTCFDFATASSCVQGGAFAGSSFQAYAFYNDY</sequence>
<keyword evidence="1" id="KW-0732">Signal</keyword>
<reference evidence="2 3" key="1">
    <citation type="submission" date="2018-11" db="EMBL/GenBank/DDBJ databases">
        <title>Proposal to divide the Flavobacteriaceae and reorganize its genera based on Amino Acid Identity values calculated from whole genome sequences.</title>
        <authorList>
            <person name="Nicholson A.C."/>
            <person name="Gulvik C.A."/>
            <person name="Whitney A.M."/>
            <person name="Humrighouse B.W."/>
            <person name="Bell M."/>
            <person name="Holmes B."/>
            <person name="Steigerwalt A."/>
            <person name="Villarma A."/>
            <person name="Sheth M."/>
            <person name="Batra D."/>
            <person name="Pryor J."/>
            <person name="Bernardet J.-F."/>
            <person name="Hugo C."/>
            <person name="Kampfer P."/>
            <person name="Newman J."/>
            <person name="Mcquiston J.R."/>
        </authorList>
    </citation>
    <scope>NUCLEOTIDE SEQUENCE [LARGE SCALE GENOMIC DNA]</scope>
    <source>
        <strain evidence="2 3">DSM 15235</strain>
    </source>
</reference>
<comment type="caution">
    <text evidence="2">The sequence shown here is derived from an EMBL/GenBank/DDBJ whole genome shotgun (WGS) entry which is preliminary data.</text>
</comment>